<gene>
    <name evidence="1" type="ORF">ETSY2_43210</name>
</gene>
<dbReference type="AlphaFoldDB" id="W4LLC3"/>
<keyword evidence="2" id="KW-1185">Reference proteome</keyword>
<proteinExistence type="predicted"/>
<reference evidence="1 2" key="1">
    <citation type="journal article" date="2014" name="Nature">
        <title>An environmental bacterial taxon with a large and distinct metabolic repertoire.</title>
        <authorList>
            <person name="Wilson M.C."/>
            <person name="Mori T."/>
            <person name="Ruckert C."/>
            <person name="Uria A.R."/>
            <person name="Helf M.J."/>
            <person name="Takada K."/>
            <person name="Gernert C."/>
            <person name="Steffens U.A."/>
            <person name="Heycke N."/>
            <person name="Schmitt S."/>
            <person name="Rinke C."/>
            <person name="Helfrich E.J."/>
            <person name="Brachmann A.O."/>
            <person name="Gurgui C."/>
            <person name="Wakimoto T."/>
            <person name="Kracht M."/>
            <person name="Crusemann M."/>
            <person name="Hentschel U."/>
            <person name="Abe I."/>
            <person name="Matsunaga S."/>
            <person name="Kalinowski J."/>
            <person name="Takeyama H."/>
            <person name="Piel J."/>
        </authorList>
    </citation>
    <scope>NUCLEOTIDE SEQUENCE [LARGE SCALE GENOMIC DNA]</scope>
    <source>
        <strain evidence="2">TSY2</strain>
    </source>
</reference>
<sequence>MPPTLLGQDLTSNRFDALNKDTLQVVAFYDGQPTGNTSLWIQYWTPTIPSTVDWIVIDNLQIFGTVIETREYHLDGCLLTGAFQVVGVVPNGVIDGLAFALFWKDVDGNYHVLHSTDSSPTSKSNFVGAWPAAMDDDLFRQRTPQITDGVARHQARMAIYGAKYLRDGYYTLSLF</sequence>
<dbReference type="Proteomes" id="UP000019140">
    <property type="component" value="Unassembled WGS sequence"/>
</dbReference>
<protein>
    <submittedName>
        <fullName evidence="1">Uncharacterized protein</fullName>
    </submittedName>
</protein>
<dbReference type="HOGENOM" id="CLU_1529861_0_0_7"/>
<evidence type="ECO:0000313" key="1">
    <source>
        <dbReference type="EMBL" id="ETW98151.1"/>
    </source>
</evidence>
<comment type="caution">
    <text evidence="1">The sequence shown here is derived from an EMBL/GenBank/DDBJ whole genome shotgun (WGS) entry which is preliminary data.</text>
</comment>
<dbReference type="EMBL" id="AZHX01001973">
    <property type="protein sequence ID" value="ETW98151.1"/>
    <property type="molecule type" value="Genomic_DNA"/>
</dbReference>
<evidence type="ECO:0000313" key="2">
    <source>
        <dbReference type="Proteomes" id="UP000019140"/>
    </source>
</evidence>
<name>W4LLC3_9BACT</name>
<organism evidence="1 2">
    <name type="scientific">Candidatus Entotheonella gemina</name>
    <dbReference type="NCBI Taxonomy" id="1429439"/>
    <lineage>
        <taxon>Bacteria</taxon>
        <taxon>Pseudomonadati</taxon>
        <taxon>Nitrospinota/Tectimicrobiota group</taxon>
        <taxon>Candidatus Tectimicrobiota</taxon>
        <taxon>Candidatus Entotheonellia</taxon>
        <taxon>Candidatus Entotheonellales</taxon>
        <taxon>Candidatus Entotheonellaceae</taxon>
        <taxon>Candidatus Entotheonella</taxon>
    </lineage>
</organism>
<accession>W4LLC3</accession>